<dbReference type="Gene3D" id="3.60.10.10">
    <property type="entry name" value="Endonuclease/exonuclease/phosphatase"/>
    <property type="match status" value="1"/>
</dbReference>
<protein>
    <submittedName>
        <fullName evidence="1">Uncharacterized protein</fullName>
    </submittedName>
</protein>
<dbReference type="AlphaFoldDB" id="A0A813IKX4"/>
<name>A0A813IKX4_POLGL</name>
<organism evidence="1 2">
    <name type="scientific">Polarella glacialis</name>
    <name type="common">Dinoflagellate</name>
    <dbReference type="NCBI Taxonomy" id="89957"/>
    <lineage>
        <taxon>Eukaryota</taxon>
        <taxon>Sar</taxon>
        <taxon>Alveolata</taxon>
        <taxon>Dinophyceae</taxon>
        <taxon>Suessiales</taxon>
        <taxon>Suessiaceae</taxon>
        <taxon>Polarella</taxon>
    </lineage>
</organism>
<reference evidence="1" key="1">
    <citation type="submission" date="2021-02" db="EMBL/GenBank/DDBJ databases">
        <authorList>
            <person name="Dougan E. K."/>
            <person name="Rhodes N."/>
            <person name="Thang M."/>
            <person name="Chan C."/>
        </authorList>
    </citation>
    <scope>NUCLEOTIDE SEQUENCE</scope>
</reference>
<accession>A0A813IKX4</accession>
<evidence type="ECO:0000313" key="2">
    <source>
        <dbReference type="Proteomes" id="UP000626109"/>
    </source>
</evidence>
<comment type="caution">
    <text evidence="1">The sequence shown here is derived from an EMBL/GenBank/DDBJ whole genome shotgun (WGS) entry which is preliminary data.</text>
</comment>
<dbReference type="InterPro" id="IPR036691">
    <property type="entry name" value="Endo/exonu/phosph_ase_sf"/>
</dbReference>
<proteinExistence type="predicted"/>
<gene>
    <name evidence="1" type="ORF">PGLA2088_LOCUS10026</name>
</gene>
<sequence>MERAAFVKDVQALITTAPQLPARLNPQEAEVALDLLAHTRTLLHFLKHDSVQVLQQHSSAEIVLSSPYAGGCQVNEVGSMYDAGVKHAHITVATLNPGRTGFSQLGSDSLLHWRLWAVASALEDQNIDVCGLPGARLPPGAILPSGLPYAWYGVRSSHWDSVGVFVKLEMQESFVPLDEHCCDRVFWVMITKGTRGQGHQTELLGCAFYARPGGDRETWQMIADTYRTLRSKHTTAKFVLFGDANCHLSYVVDHEPQCVCPHCKQSAADVIIESLLFQAGLRACADGRPTHDSGHIIDLVIAPADSPVVSAVFSDPVGASDHRLVIATVMHSWTADLRRGMGRPILASDAFKPESLGGRIPKKLRRAVLDSAAWARDVIYVVAGHTMQAVRVIAQNHKKASVPATASLHPDNFASFEDFKQAAREAANQQQRQAAETYAELRASQPAQAEKWLSSFFSTKAHFQVELLDADSCQPMNISQMIDVLVDDLFARADNDFEQDEQEVKLQTLEVSQIRRSGAPAEIPGSSDQLYTDQELELVLKRLQSTKKCFRGCFAALKAKVIAARAFMLALVNLGRRMALTSTLWSLRCYSPIRKSGPSLVRKVEALRPISLCTDMAHVQDGLWMARNASNLSDYAGGEQCGGASDPQSLVLSLVLQAQLRLHQGLETFWALSDLRWAFDVASVAGMKINCWHAGVKRQDWLLIDDVLDMDTQCLQLHGCLSQLFKLRCGTAQGRKFSIHVFNGLLKWLREAAQSTLPTGLAACVPAWAVSAYHYANTLAPPTQLYKRPGVASEMLPLCATFQAALSTLAQSTDAYNFTVGFLVTVQSDAERRLLLNSIGTHPICVAQFVDDATVPCDSVGSVKAGLSKAAFTQLFHIAESGGFSAPVLAAQVMSRVQPLVMCAAVFFAFAPGALTKLDALQWQWGKAILGCRFSKEFKRALVVAQCGWTLRLSSALMEEVAVMLARLAALPLSRPAAVMLAATEQTLASTWVSQARAMLDHSSLPCAIPALCVCFTAVELSGAQAGPAARKKLLRRYRREFVRPVLLERDRSEYIAAACKAIPGGIGAPLDWQPEPGSLPFSQLEGAAGATAWMWFRCWAIIRITGRWPCPVFGFNALPQVLSYCPACNAEDVTAFHALLSCPATLPIFAVLHQCCAIPDRSQQQQCILAVLSSNTPDDVRLSAQCYVGEACRLVLAGMCVAGRSNEGAEAEHSE</sequence>
<dbReference type="Proteomes" id="UP000626109">
    <property type="component" value="Unassembled WGS sequence"/>
</dbReference>
<dbReference type="EMBL" id="CAJNNW010011215">
    <property type="protein sequence ID" value="CAE8652894.1"/>
    <property type="molecule type" value="Genomic_DNA"/>
</dbReference>
<evidence type="ECO:0000313" key="1">
    <source>
        <dbReference type="EMBL" id="CAE8652894.1"/>
    </source>
</evidence>
<dbReference type="SUPFAM" id="SSF56219">
    <property type="entry name" value="DNase I-like"/>
    <property type="match status" value="1"/>
</dbReference>